<dbReference type="InterPro" id="IPR013783">
    <property type="entry name" value="Ig-like_fold"/>
</dbReference>
<organism evidence="1 2">
    <name type="scientific">Goodea atripinnis</name>
    <dbReference type="NCBI Taxonomy" id="208336"/>
    <lineage>
        <taxon>Eukaryota</taxon>
        <taxon>Metazoa</taxon>
        <taxon>Chordata</taxon>
        <taxon>Craniata</taxon>
        <taxon>Vertebrata</taxon>
        <taxon>Euteleostomi</taxon>
        <taxon>Actinopterygii</taxon>
        <taxon>Neopterygii</taxon>
        <taxon>Teleostei</taxon>
        <taxon>Neoteleostei</taxon>
        <taxon>Acanthomorphata</taxon>
        <taxon>Ovalentaria</taxon>
        <taxon>Atherinomorphae</taxon>
        <taxon>Cyprinodontiformes</taxon>
        <taxon>Goodeidae</taxon>
        <taxon>Goodea</taxon>
    </lineage>
</organism>
<sequence length="157" mass="17034">MPGFRCDYVCSQRFIPSLCQIYTYEMSIIKVVDGDAGGYRCEVTAKDKCDSCTFEVSVQGRRTSRTTSWRRLNDRECQCRRESARHVTRHAVSLGVTLQIAASGLLPVSASVSAHVSVNLSRLAGSVPVSLLAISLFLSCPKASASCISSCVSANIF</sequence>
<dbReference type="EMBL" id="JAHRIO010090144">
    <property type="protein sequence ID" value="MEQ2187402.1"/>
    <property type="molecule type" value="Genomic_DNA"/>
</dbReference>
<keyword evidence="2" id="KW-1185">Reference proteome</keyword>
<dbReference type="Proteomes" id="UP001476798">
    <property type="component" value="Unassembled WGS sequence"/>
</dbReference>
<evidence type="ECO:0000313" key="1">
    <source>
        <dbReference type="EMBL" id="MEQ2187402.1"/>
    </source>
</evidence>
<evidence type="ECO:0000313" key="2">
    <source>
        <dbReference type="Proteomes" id="UP001476798"/>
    </source>
</evidence>
<reference evidence="1 2" key="1">
    <citation type="submission" date="2021-06" db="EMBL/GenBank/DDBJ databases">
        <authorList>
            <person name="Palmer J.M."/>
        </authorList>
    </citation>
    <scope>NUCLEOTIDE SEQUENCE [LARGE SCALE GENOMIC DNA]</scope>
    <source>
        <strain evidence="1 2">GA_2019</strain>
        <tissue evidence="1">Muscle</tissue>
    </source>
</reference>
<name>A0ABV0PVZ2_9TELE</name>
<protein>
    <submittedName>
        <fullName evidence="1">Uncharacterized protein</fullName>
    </submittedName>
</protein>
<dbReference type="SUPFAM" id="SSF48726">
    <property type="entry name" value="Immunoglobulin"/>
    <property type="match status" value="1"/>
</dbReference>
<accession>A0ABV0PVZ2</accession>
<dbReference type="Gene3D" id="2.60.40.10">
    <property type="entry name" value="Immunoglobulins"/>
    <property type="match status" value="1"/>
</dbReference>
<proteinExistence type="predicted"/>
<gene>
    <name evidence="1" type="ORF">GOODEAATRI_004373</name>
</gene>
<dbReference type="InterPro" id="IPR036179">
    <property type="entry name" value="Ig-like_dom_sf"/>
</dbReference>
<comment type="caution">
    <text evidence="1">The sequence shown here is derived from an EMBL/GenBank/DDBJ whole genome shotgun (WGS) entry which is preliminary data.</text>
</comment>